<reference evidence="3" key="1">
    <citation type="journal article" date="2017" name="Nat. Microbiol.">
        <title>Global analysis of biosynthetic gene clusters reveals vast potential of secondary metabolite production in Penicillium species.</title>
        <authorList>
            <person name="Nielsen J.C."/>
            <person name="Grijseels S."/>
            <person name="Prigent S."/>
            <person name="Ji B."/>
            <person name="Dainat J."/>
            <person name="Nielsen K.F."/>
            <person name="Frisvad J.C."/>
            <person name="Workman M."/>
            <person name="Nielsen J."/>
        </authorList>
    </citation>
    <scope>NUCLEOTIDE SEQUENCE [LARGE SCALE GENOMIC DNA]</scope>
    <source>
        <strain evidence="3">IBT 24891</strain>
    </source>
</reference>
<dbReference type="OrthoDB" id="4364054at2759"/>
<organism evidence="2 3">
    <name type="scientific">Penicillium steckii</name>
    <dbReference type="NCBI Taxonomy" id="303698"/>
    <lineage>
        <taxon>Eukaryota</taxon>
        <taxon>Fungi</taxon>
        <taxon>Dikarya</taxon>
        <taxon>Ascomycota</taxon>
        <taxon>Pezizomycotina</taxon>
        <taxon>Eurotiomycetes</taxon>
        <taxon>Eurotiomycetidae</taxon>
        <taxon>Eurotiales</taxon>
        <taxon>Aspergillaceae</taxon>
        <taxon>Penicillium</taxon>
    </lineage>
</organism>
<dbReference type="EMBL" id="MLKD01000002">
    <property type="protein sequence ID" value="OQE29994.1"/>
    <property type="molecule type" value="Genomic_DNA"/>
</dbReference>
<sequence>MSHFDCAISLSSSDTESDEDFSDPKMIVLRGDKTPQEVLLQKKGCFRDLQVFRYNICLENYHIEEFIPLLYREEELRKNCQEEIALKENAHHNPKLWGSGICGGMTMDGSLVLLGPSHEGLSHGGLTTRGICIQFLLKIAKLGVAAVAVTVDAVSVLNVKRVQQGYLELGIAL</sequence>
<evidence type="ECO:0000313" key="2">
    <source>
        <dbReference type="EMBL" id="OQE29994.1"/>
    </source>
</evidence>
<comment type="caution">
    <text evidence="2">The sequence shown here is derived from an EMBL/GenBank/DDBJ whole genome shotgun (WGS) entry which is preliminary data.</text>
</comment>
<evidence type="ECO:0000313" key="3">
    <source>
        <dbReference type="Proteomes" id="UP000191285"/>
    </source>
</evidence>
<dbReference type="Proteomes" id="UP000191285">
    <property type="component" value="Unassembled WGS sequence"/>
</dbReference>
<accession>A0A1V6TVI6</accession>
<protein>
    <submittedName>
        <fullName evidence="2">Uncharacterized protein</fullName>
    </submittedName>
</protein>
<name>A0A1V6TVI6_9EURO</name>
<gene>
    <name evidence="2" type="ORF">PENSTE_c002G00536</name>
</gene>
<keyword evidence="3" id="KW-1185">Reference proteome</keyword>
<feature type="region of interest" description="Disordered" evidence="1">
    <location>
        <begin position="1"/>
        <end position="22"/>
    </location>
</feature>
<proteinExistence type="predicted"/>
<dbReference type="AlphaFoldDB" id="A0A1V6TVI6"/>
<evidence type="ECO:0000256" key="1">
    <source>
        <dbReference type="SAM" id="MobiDB-lite"/>
    </source>
</evidence>